<evidence type="ECO:0000256" key="4">
    <source>
        <dbReference type="SAM" id="Phobius"/>
    </source>
</evidence>
<accession>A0ABN8NRB5</accession>
<feature type="transmembrane region" description="Helical" evidence="4">
    <location>
        <begin position="220"/>
        <end position="243"/>
    </location>
</feature>
<evidence type="ECO:0000313" key="6">
    <source>
        <dbReference type="Proteomes" id="UP001159405"/>
    </source>
</evidence>
<dbReference type="PANTHER" id="PTHR10117">
    <property type="entry name" value="TRANSIENT RECEPTOR POTENTIAL CHANNEL"/>
    <property type="match status" value="1"/>
</dbReference>
<gene>
    <name evidence="5" type="ORF">PLOB_00022748</name>
</gene>
<keyword evidence="4" id="KW-0812">Transmembrane</keyword>
<feature type="non-terminal residue" evidence="5">
    <location>
        <position position="471"/>
    </location>
</feature>
<dbReference type="EMBL" id="CALNXK010000027">
    <property type="protein sequence ID" value="CAH3114203.1"/>
    <property type="molecule type" value="Genomic_DNA"/>
</dbReference>
<dbReference type="Proteomes" id="UP001159405">
    <property type="component" value="Unassembled WGS sequence"/>
</dbReference>
<evidence type="ECO:0000256" key="2">
    <source>
        <dbReference type="ARBA" id="ARBA00023065"/>
    </source>
</evidence>
<keyword evidence="1" id="KW-0813">Transport</keyword>
<evidence type="ECO:0000313" key="5">
    <source>
        <dbReference type="EMBL" id="CAH3114203.1"/>
    </source>
</evidence>
<keyword evidence="3" id="KW-0407">Ion channel</keyword>
<keyword evidence="4" id="KW-1133">Transmembrane helix</keyword>
<keyword evidence="4" id="KW-0472">Membrane</keyword>
<reference evidence="5 6" key="1">
    <citation type="submission" date="2022-05" db="EMBL/GenBank/DDBJ databases">
        <authorList>
            <consortium name="Genoscope - CEA"/>
            <person name="William W."/>
        </authorList>
    </citation>
    <scope>NUCLEOTIDE SEQUENCE [LARGE SCALE GENOMIC DNA]</scope>
</reference>
<feature type="transmembrane region" description="Helical" evidence="4">
    <location>
        <begin position="69"/>
        <end position="89"/>
    </location>
</feature>
<feature type="transmembrane region" description="Helical" evidence="4">
    <location>
        <begin position="109"/>
        <end position="127"/>
    </location>
</feature>
<dbReference type="PANTHER" id="PTHR10117:SF54">
    <property type="entry name" value="TRANSIENT RECEPTOR POTENTIAL-GAMMA PROTEIN"/>
    <property type="match status" value="1"/>
</dbReference>
<organism evidence="5 6">
    <name type="scientific">Porites lobata</name>
    <dbReference type="NCBI Taxonomy" id="104759"/>
    <lineage>
        <taxon>Eukaryota</taxon>
        <taxon>Metazoa</taxon>
        <taxon>Cnidaria</taxon>
        <taxon>Anthozoa</taxon>
        <taxon>Hexacorallia</taxon>
        <taxon>Scleractinia</taxon>
        <taxon>Fungiina</taxon>
        <taxon>Poritidae</taxon>
        <taxon>Porites</taxon>
    </lineage>
</organism>
<comment type="caution">
    <text evidence="5">The sequence shown here is derived from an EMBL/GenBank/DDBJ whole genome shotgun (WGS) entry which is preliminary data.</text>
</comment>
<feature type="transmembrane region" description="Helical" evidence="4">
    <location>
        <begin position="404"/>
        <end position="422"/>
    </location>
</feature>
<sequence>MEEIRCVLETKSERKMLSKLETDSLNTLEFAAFTKNKKFVSHPYSLLTLNSEIYKSAPFLEVKSVWKELVLMLLVSVLYPLIFLVWFIFETCFPRNKLTRMFQSTRVKFLLYCASYQTFIFVLAFISATRHLNFEGIDFLGFLLTVLFFYTYIPAFVIGLTVDIIKDIVQQGRVRFFSYHWNYVAVATVVSYGLGSALWWTSQYSSPEEEAKHFSQALLITSNSLRALAILLACVHNLSFFQANTSIGPLLSAFTQMLVDVAKFFLYFVFVFLAFAVSFSELYTLYEQEKDVPWPAKPKQESNRRFSHIFHTIGEINTGNARFHAQFQVDLHSFDQNILSFENKLTTLILVSFTFERSSILQCRRLLPIAITNKNIIYLSENLDTEWKFARAKMWLNWFYKKSVLPPPLSILYVVLPMCWVIRRLFKICGPEINTKCGRIDEQQRREVIRHLVLRYLAKRSCPADSRSNLS</sequence>
<feature type="transmembrane region" description="Helical" evidence="4">
    <location>
        <begin position="264"/>
        <end position="286"/>
    </location>
</feature>
<evidence type="ECO:0000256" key="1">
    <source>
        <dbReference type="ARBA" id="ARBA00022448"/>
    </source>
</evidence>
<dbReference type="InterPro" id="IPR002153">
    <property type="entry name" value="TRPC_channel"/>
</dbReference>
<keyword evidence="6" id="KW-1185">Reference proteome</keyword>
<evidence type="ECO:0000256" key="3">
    <source>
        <dbReference type="ARBA" id="ARBA00023303"/>
    </source>
</evidence>
<proteinExistence type="predicted"/>
<feature type="transmembrane region" description="Helical" evidence="4">
    <location>
        <begin position="139"/>
        <end position="160"/>
    </location>
</feature>
<keyword evidence="2" id="KW-0406">Ion transport</keyword>
<protein>
    <submittedName>
        <fullName evidence="5">Uncharacterized protein</fullName>
    </submittedName>
</protein>
<feature type="transmembrane region" description="Helical" evidence="4">
    <location>
        <begin position="181"/>
        <end position="200"/>
    </location>
</feature>
<name>A0ABN8NRB5_9CNID</name>